<feature type="transmembrane region" description="Helical" evidence="1">
    <location>
        <begin position="39"/>
        <end position="65"/>
    </location>
</feature>
<keyword evidence="4" id="KW-1185">Reference proteome</keyword>
<feature type="transmembrane region" description="Helical" evidence="1">
    <location>
        <begin position="6"/>
        <end position="27"/>
    </location>
</feature>
<feature type="transmembrane region" description="Helical" evidence="1">
    <location>
        <begin position="151"/>
        <end position="174"/>
    </location>
</feature>
<dbReference type="Proteomes" id="UP001447842">
    <property type="component" value="Chromosome"/>
</dbReference>
<keyword evidence="1" id="KW-0472">Membrane</keyword>
<sequence length="214" mass="22089">MAYLSLLLIGLSYGATACMFSCMPFLSPLLLTQNGREGGALYVVSIFSLGRIVSYSLIAVAASFGAMAVKSLLDDPALSQSLLGISTVFVGGVLLHRSFWQRRCCSVSGGRQGTTGSVGYFAMGFAITLNPCAPVMSLIAVAAGSANAADALAMGLAFGLGAVSASWALYGLFFSQVAREAVAQLARYKTAIERIAALLLMAVGIATINGLSHL</sequence>
<dbReference type="Pfam" id="PF13386">
    <property type="entry name" value="DsbD_2"/>
    <property type="match status" value="1"/>
</dbReference>
<keyword evidence="1" id="KW-1133">Transmembrane helix</keyword>
<protein>
    <submittedName>
        <fullName evidence="3">Sulfite exporter TauE/SafE family protein</fullName>
    </submittedName>
</protein>
<proteinExistence type="predicted"/>
<gene>
    <name evidence="3" type="ORF">WCY31_08250</name>
</gene>
<keyword evidence="1" id="KW-0812">Transmembrane</keyword>
<organism evidence="3 4">
    <name type="scientific">Sulfurimonas diazotrophicus</name>
    <dbReference type="NCBI Taxonomy" id="3131939"/>
    <lineage>
        <taxon>Bacteria</taxon>
        <taxon>Pseudomonadati</taxon>
        <taxon>Campylobacterota</taxon>
        <taxon>Epsilonproteobacteria</taxon>
        <taxon>Campylobacterales</taxon>
        <taxon>Sulfurimonadaceae</taxon>
        <taxon>Sulfurimonas</taxon>
    </lineage>
</organism>
<feature type="transmembrane region" description="Helical" evidence="1">
    <location>
        <begin position="117"/>
        <end position="145"/>
    </location>
</feature>
<dbReference type="RefSeq" id="WP_345969325.1">
    <property type="nucleotide sequence ID" value="NZ_CP147920.1"/>
</dbReference>
<feature type="transmembrane region" description="Helical" evidence="1">
    <location>
        <begin position="195"/>
        <end position="212"/>
    </location>
</feature>
<evidence type="ECO:0000313" key="3">
    <source>
        <dbReference type="EMBL" id="XAU14247.1"/>
    </source>
</evidence>
<evidence type="ECO:0000256" key="1">
    <source>
        <dbReference type="SAM" id="Phobius"/>
    </source>
</evidence>
<reference evidence="3 4" key="1">
    <citation type="submission" date="2024-03" db="EMBL/GenBank/DDBJ databases">
        <title>Sulfurimonas sp. HSL3-1.</title>
        <authorList>
            <person name="Wang S."/>
        </authorList>
    </citation>
    <scope>NUCLEOTIDE SEQUENCE [LARGE SCALE GENOMIC DNA]</scope>
    <source>
        <strain evidence="3 4">HSL3-1</strain>
    </source>
</reference>
<evidence type="ECO:0000313" key="4">
    <source>
        <dbReference type="Proteomes" id="UP001447842"/>
    </source>
</evidence>
<feature type="transmembrane region" description="Helical" evidence="1">
    <location>
        <begin position="77"/>
        <end position="96"/>
    </location>
</feature>
<dbReference type="EMBL" id="CP147920">
    <property type="protein sequence ID" value="XAU14247.1"/>
    <property type="molecule type" value="Genomic_DNA"/>
</dbReference>
<feature type="domain" description="Urease accessory protein UreH-like transmembrane" evidence="2">
    <location>
        <begin position="6"/>
        <end position="205"/>
    </location>
</feature>
<accession>A0ABZ3H772</accession>
<evidence type="ECO:0000259" key="2">
    <source>
        <dbReference type="Pfam" id="PF13386"/>
    </source>
</evidence>
<name>A0ABZ3H772_9BACT</name>
<dbReference type="InterPro" id="IPR039447">
    <property type="entry name" value="UreH-like_TM_dom"/>
</dbReference>